<dbReference type="GO" id="GO:0050906">
    <property type="term" value="P:detection of stimulus involved in sensory perception"/>
    <property type="evidence" value="ECO:0007669"/>
    <property type="project" value="UniProtKB-ARBA"/>
</dbReference>
<dbReference type="AlphaFoldDB" id="A0A9J6CQ83"/>
<dbReference type="PANTHER" id="PTHR42643:SF30">
    <property type="entry name" value="IONOTROPIC RECEPTOR 40A-RELATED"/>
    <property type="match status" value="1"/>
</dbReference>
<comment type="caution">
    <text evidence="13">The sequence shown here is derived from an EMBL/GenBank/DDBJ whole genome shotgun (WGS) entry which is preliminary data.</text>
</comment>
<dbReference type="Pfam" id="PF24061">
    <property type="entry name" value="LBD_receptor"/>
    <property type="match status" value="1"/>
</dbReference>
<keyword evidence="7" id="KW-0675">Receptor</keyword>
<feature type="transmembrane region" description="Helical" evidence="9">
    <location>
        <begin position="572"/>
        <end position="593"/>
    </location>
</feature>
<evidence type="ECO:0000256" key="4">
    <source>
        <dbReference type="ARBA" id="ARBA00022692"/>
    </source>
</evidence>
<dbReference type="Pfam" id="PF00060">
    <property type="entry name" value="Lig_chan"/>
    <property type="match status" value="1"/>
</dbReference>
<proteinExistence type="inferred from homology"/>
<keyword evidence="10" id="KW-0732">Signal</keyword>
<feature type="transmembrane region" description="Helical" evidence="9">
    <location>
        <begin position="329"/>
        <end position="347"/>
    </location>
</feature>
<evidence type="ECO:0000256" key="10">
    <source>
        <dbReference type="SAM" id="SignalP"/>
    </source>
</evidence>
<feature type="transmembrane region" description="Helical" evidence="9">
    <location>
        <begin position="390"/>
        <end position="414"/>
    </location>
</feature>
<evidence type="ECO:0000256" key="5">
    <source>
        <dbReference type="ARBA" id="ARBA00022989"/>
    </source>
</evidence>
<dbReference type="Gene3D" id="3.40.190.10">
    <property type="entry name" value="Periplasmic binding protein-like II"/>
    <property type="match status" value="1"/>
</dbReference>
<feature type="chain" id="PRO_5039896708" description="Ionotropic receptor" evidence="10">
    <location>
        <begin position="16"/>
        <end position="623"/>
    </location>
</feature>
<keyword evidence="3" id="KW-1003">Cell membrane</keyword>
<dbReference type="GO" id="GO:0015276">
    <property type="term" value="F:ligand-gated monoatomic ion channel activity"/>
    <property type="evidence" value="ECO:0007669"/>
    <property type="project" value="InterPro"/>
</dbReference>
<dbReference type="InterPro" id="IPR001320">
    <property type="entry name" value="Iontro_rcpt_C"/>
</dbReference>
<dbReference type="GO" id="GO:0005886">
    <property type="term" value="C:plasma membrane"/>
    <property type="evidence" value="ECO:0007669"/>
    <property type="project" value="UniProtKB-SubCell"/>
</dbReference>
<feature type="domain" description="Ionotropic glutamate receptor C-terminal" evidence="11">
    <location>
        <begin position="327"/>
        <end position="578"/>
    </location>
</feature>
<accession>A0A9J6CQ83</accession>
<dbReference type="Proteomes" id="UP001107558">
    <property type="component" value="Chromosome 1"/>
</dbReference>
<evidence type="ECO:0008006" key="15">
    <source>
        <dbReference type="Google" id="ProtNLM"/>
    </source>
</evidence>
<dbReference type="OrthoDB" id="8050636at2759"/>
<dbReference type="InterPro" id="IPR056198">
    <property type="entry name" value="LBD_receptor"/>
</dbReference>
<evidence type="ECO:0000259" key="12">
    <source>
        <dbReference type="Pfam" id="PF24061"/>
    </source>
</evidence>
<keyword evidence="4 9" id="KW-0812">Transmembrane</keyword>
<keyword evidence="5 9" id="KW-1133">Transmembrane helix</keyword>
<evidence type="ECO:0000259" key="11">
    <source>
        <dbReference type="Pfam" id="PF00060"/>
    </source>
</evidence>
<keyword evidence="6 9" id="KW-0472">Membrane</keyword>
<feature type="signal peptide" evidence="10">
    <location>
        <begin position="1"/>
        <end position="15"/>
    </location>
</feature>
<dbReference type="SUPFAM" id="SSF53850">
    <property type="entry name" value="Periplasmic binding protein-like II"/>
    <property type="match status" value="1"/>
</dbReference>
<comment type="subcellular location">
    <subcellularLocation>
        <location evidence="1">Cell membrane</location>
        <topology evidence="1">Multi-pass membrane protein</topology>
    </subcellularLocation>
</comment>
<feature type="domain" description="Putative ionotropic receptor ligand binding" evidence="12">
    <location>
        <begin position="16"/>
        <end position="198"/>
    </location>
</feature>
<evidence type="ECO:0000256" key="1">
    <source>
        <dbReference type="ARBA" id="ARBA00004651"/>
    </source>
</evidence>
<evidence type="ECO:0000256" key="3">
    <source>
        <dbReference type="ARBA" id="ARBA00022475"/>
    </source>
</evidence>
<evidence type="ECO:0000256" key="6">
    <source>
        <dbReference type="ARBA" id="ARBA00023136"/>
    </source>
</evidence>
<dbReference type="EMBL" id="JADBJN010000001">
    <property type="protein sequence ID" value="KAG5684044.1"/>
    <property type="molecule type" value="Genomic_DNA"/>
</dbReference>
<keyword evidence="14" id="KW-1185">Reference proteome</keyword>
<dbReference type="InterPro" id="IPR052192">
    <property type="entry name" value="Insect_Ionotropic_Sensory_Rcpt"/>
</dbReference>
<evidence type="ECO:0000256" key="7">
    <source>
        <dbReference type="ARBA" id="ARBA00023170"/>
    </source>
</evidence>
<evidence type="ECO:0000256" key="9">
    <source>
        <dbReference type="SAM" id="Phobius"/>
    </source>
</evidence>
<gene>
    <name evidence="13" type="ORF">PVAND_013296</name>
</gene>
<evidence type="ECO:0000313" key="14">
    <source>
        <dbReference type="Proteomes" id="UP001107558"/>
    </source>
</evidence>
<evidence type="ECO:0000256" key="8">
    <source>
        <dbReference type="ARBA" id="ARBA00023180"/>
    </source>
</evidence>
<protein>
    <recommendedName>
        <fullName evidence="15">Ionotropic receptor</fullName>
    </recommendedName>
</protein>
<evidence type="ECO:0000313" key="13">
    <source>
        <dbReference type="EMBL" id="KAG5684044.1"/>
    </source>
</evidence>
<name>A0A9J6CQ83_POLVA</name>
<dbReference type="Gene3D" id="1.10.287.70">
    <property type="match status" value="1"/>
</dbReference>
<organism evidence="13 14">
    <name type="scientific">Polypedilum vanderplanki</name>
    <name type="common">Sleeping chironomid midge</name>
    <dbReference type="NCBI Taxonomy" id="319348"/>
    <lineage>
        <taxon>Eukaryota</taxon>
        <taxon>Metazoa</taxon>
        <taxon>Ecdysozoa</taxon>
        <taxon>Arthropoda</taxon>
        <taxon>Hexapoda</taxon>
        <taxon>Insecta</taxon>
        <taxon>Pterygota</taxon>
        <taxon>Neoptera</taxon>
        <taxon>Endopterygota</taxon>
        <taxon>Diptera</taxon>
        <taxon>Nematocera</taxon>
        <taxon>Chironomoidea</taxon>
        <taxon>Chironomidae</taxon>
        <taxon>Chironominae</taxon>
        <taxon>Polypedilum</taxon>
        <taxon>Polypedilum</taxon>
    </lineage>
</organism>
<reference evidence="13" key="1">
    <citation type="submission" date="2021-03" db="EMBL/GenBank/DDBJ databases">
        <title>Chromosome level genome of the anhydrobiotic midge Polypedilum vanderplanki.</title>
        <authorList>
            <person name="Yoshida Y."/>
            <person name="Kikawada T."/>
            <person name="Gusev O."/>
        </authorList>
    </citation>
    <scope>NUCLEOTIDE SEQUENCE</scope>
    <source>
        <strain evidence="13">NIAS01</strain>
        <tissue evidence="13">Whole body or cell culture</tissue>
    </source>
</reference>
<dbReference type="PANTHER" id="PTHR42643">
    <property type="entry name" value="IONOTROPIC RECEPTOR 20A-RELATED"/>
    <property type="match status" value="1"/>
</dbReference>
<keyword evidence="8" id="KW-0325">Glycoprotein</keyword>
<comment type="similarity">
    <text evidence="2">Belongs to the glutamate-gated ion channel (TC 1.A.10.1) family.</text>
</comment>
<sequence>MKFILIILLALCCHSQIIENPIIAIINKFYIQQLSLNFIVHFNDSSQVRILDRVLNYLNNNASTDFVPFMIESLDNKKSLSSSVKRRNVIIFIDNNHDLLSIIFSSLTSDGFQMNGFYTFVILRIKDDDMSNLFEKLWQKFIYNVNILTLDNGRVMLKTFMPFSAEICYNIRPIIINEYDNKLEKWKNDNFFPPKFTNFYNCSLRATTFEYAPAVIKRNINNGSYTLEGSDIELINGLKDILNFHLNLTYNDKPGASGMTYKNGTVTGVKLSLLSNDTDFLFGLYYVTYPNCLYMGCSRPYYAVFMTVIVPQIDLTSLEKFFIPFRLDLWVSLIIVLFLAVFVIAILKHKLKRFRNFIIGSNINDPFNELLTAFIGGSSHKLPRRNFARYLLMIFILFCLVMRSVYIGGLFKYLQSNEKISPFKTIKDLVARDYKLYSHFYFEDYLVNMGLSDSIIIIKPSEDAYYKAKTFDPNFRGGFSITSDELLYLNKLNVANFTYRVCKEHLYTVNNGLLFQNDSFLIEAFDRIIIQLQSNGLINYWITKYIDTSYFDIKKADRIPEQLTLSHLLGSFQMWLCGIILATGSFIIEVIYYKIKKVERGKSLLNERKYILSSISKKENGKG</sequence>
<evidence type="ECO:0000256" key="2">
    <source>
        <dbReference type="ARBA" id="ARBA00008685"/>
    </source>
</evidence>